<organism evidence="2">
    <name type="scientific">Fervidicoccus fontis</name>
    <dbReference type="NCBI Taxonomy" id="683846"/>
    <lineage>
        <taxon>Archaea</taxon>
        <taxon>Thermoproteota</taxon>
        <taxon>Thermoprotei</taxon>
        <taxon>Fervidicoccales</taxon>
        <taxon>Fervidicoccaceae</taxon>
        <taxon>Fervidicoccus</taxon>
    </lineage>
</organism>
<dbReference type="EMBL" id="DSFE01000046">
    <property type="protein sequence ID" value="HEU97621.1"/>
    <property type="molecule type" value="Genomic_DNA"/>
</dbReference>
<dbReference type="AlphaFoldDB" id="A0A7C2Z3V1"/>
<accession>A0A7C2Z3V1</accession>
<gene>
    <name evidence="2" type="ORF">ENO36_02040</name>
</gene>
<protein>
    <submittedName>
        <fullName evidence="2">Uncharacterized protein</fullName>
    </submittedName>
</protein>
<reference evidence="2" key="1">
    <citation type="journal article" date="2020" name="mSystems">
        <title>Genome- and Community-Level Interaction Insights into Carbon Utilization and Element Cycling Functions of Hydrothermarchaeota in Hydrothermal Sediment.</title>
        <authorList>
            <person name="Zhou Z."/>
            <person name="Liu Y."/>
            <person name="Xu W."/>
            <person name="Pan J."/>
            <person name="Luo Z.H."/>
            <person name="Li M."/>
        </authorList>
    </citation>
    <scope>NUCLEOTIDE SEQUENCE [LARGE SCALE GENOMIC DNA]</scope>
    <source>
        <strain evidence="2">SpSt-1259</strain>
    </source>
</reference>
<feature type="compositionally biased region" description="Basic and acidic residues" evidence="1">
    <location>
        <begin position="85"/>
        <end position="105"/>
    </location>
</feature>
<name>A0A7C2Z3V1_9CREN</name>
<proteinExistence type="predicted"/>
<dbReference type="Proteomes" id="UP000885664">
    <property type="component" value="Unassembled WGS sequence"/>
</dbReference>
<feature type="region of interest" description="Disordered" evidence="1">
    <location>
        <begin position="84"/>
        <end position="105"/>
    </location>
</feature>
<evidence type="ECO:0000256" key="1">
    <source>
        <dbReference type="SAM" id="MobiDB-lite"/>
    </source>
</evidence>
<comment type="caution">
    <text evidence="2">The sequence shown here is derived from an EMBL/GenBank/DDBJ whole genome shotgun (WGS) entry which is preliminary data.</text>
</comment>
<evidence type="ECO:0000313" key="2">
    <source>
        <dbReference type="EMBL" id="HEU97621.1"/>
    </source>
</evidence>
<sequence length="105" mass="12260">MSEEKRNVAERILEEYGKLIEKKRKSREDLMLTFALEINEKKGDLKAEIEVDMYGKMSYFKGDEKVARFVEEAKKAVEELTSELASKERNRGNRLEKEISSDNNP</sequence>